<gene>
    <name evidence="2" type="ORF">N0A02_14820</name>
</gene>
<evidence type="ECO:0000313" key="2">
    <source>
        <dbReference type="EMBL" id="MEQ5840696.1"/>
    </source>
</evidence>
<dbReference type="SUPFAM" id="SSF144064">
    <property type="entry name" value="Heme iron utilization protein-like"/>
    <property type="match status" value="1"/>
</dbReference>
<name>A0ABV1LP09_9BURK</name>
<dbReference type="EMBL" id="JAOALG010000001">
    <property type="protein sequence ID" value="MEQ5840696.1"/>
    <property type="molecule type" value="Genomic_DNA"/>
</dbReference>
<feature type="domain" description="Haemin-degrading HemS/ChuX" evidence="1">
    <location>
        <begin position="38"/>
        <end position="164"/>
    </location>
</feature>
<feature type="domain" description="Haemin-degrading HemS/ChuX" evidence="1">
    <location>
        <begin position="218"/>
        <end position="348"/>
    </location>
</feature>
<dbReference type="Pfam" id="PF05171">
    <property type="entry name" value="HemS"/>
    <property type="match status" value="2"/>
</dbReference>
<sequence>MLNTAHSEPSSLAQLRRDFLHTKDTQKLRNREAAHALGVSEGEALAAFVGAHVVRLKPSFVELFEDVPRLGLVMALTRNEAAVHEKDGPYVDMSHDGPVGLALGTAIDLRIFYHAWASGFAVRDETAHGVQKSLQFFDAQGHAVHKVFLREHSDHAAFDAFVERWAMADQVAGLTVEPAPSHAESRPDSEIDVPGFHVAWQAMTDTHQFFGLLRKFGLARTQALRLAERNNAYLVACDVVQSVLERAAETKLPIMVFVGNRGMIQIHSGPVHTIRTMGPWLNVLDPGFNLHLRADLIASAWVVRKPTSDGIVTSLELFDEQGENIAMLFGARKPGTPELEGWRALIGGLTPLEALASGVAA</sequence>
<organism evidence="2 3">
    <name type="scientific">Paraburkholderia acidicola</name>
    <dbReference type="NCBI Taxonomy" id="1912599"/>
    <lineage>
        <taxon>Bacteria</taxon>
        <taxon>Pseudomonadati</taxon>
        <taxon>Pseudomonadota</taxon>
        <taxon>Betaproteobacteria</taxon>
        <taxon>Burkholderiales</taxon>
        <taxon>Burkholderiaceae</taxon>
        <taxon>Paraburkholderia</taxon>
    </lineage>
</organism>
<dbReference type="Gene3D" id="3.40.1570.10">
    <property type="entry name" value="HemS/ChuS/ChuX like domains"/>
    <property type="match status" value="2"/>
</dbReference>
<dbReference type="RefSeq" id="WP_349542810.1">
    <property type="nucleotide sequence ID" value="NZ_JAOALG010000001.1"/>
</dbReference>
<accession>A0ABV1LP09</accession>
<dbReference type="CDD" id="cd16830">
    <property type="entry name" value="HemS-like_N"/>
    <property type="match status" value="1"/>
</dbReference>
<dbReference type="Proteomes" id="UP001469089">
    <property type="component" value="Unassembled WGS sequence"/>
</dbReference>
<dbReference type="CDD" id="cd16831">
    <property type="entry name" value="HemS-like_C"/>
    <property type="match status" value="1"/>
</dbReference>
<dbReference type="InterPro" id="IPR007845">
    <property type="entry name" value="HemS/ChuX_dom"/>
</dbReference>
<proteinExistence type="predicted"/>
<comment type="caution">
    <text evidence="2">The sequence shown here is derived from an EMBL/GenBank/DDBJ whole genome shotgun (WGS) entry which is preliminary data.</text>
</comment>
<evidence type="ECO:0000313" key="3">
    <source>
        <dbReference type="Proteomes" id="UP001469089"/>
    </source>
</evidence>
<dbReference type="InterPro" id="IPR053733">
    <property type="entry name" value="Heme_Transport_Util_sf"/>
</dbReference>
<evidence type="ECO:0000259" key="1">
    <source>
        <dbReference type="Pfam" id="PF05171"/>
    </source>
</evidence>
<protein>
    <submittedName>
        <fullName evidence="2">Hemin-degrading factor</fullName>
    </submittedName>
</protein>
<keyword evidence="3" id="KW-1185">Reference proteome</keyword>
<reference evidence="2 3" key="1">
    <citation type="journal article" date="2024" name="Chem. Sci.">
        <title>Discovery of a lagriamide polyketide by integrated genome mining, isotopic labeling, and untargeted metabolomics.</title>
        <authorList>
            <person name="Fergusson C.H."/>
            <person name="Saulog J."/>
            <person name="Paulo B.S."/>
            <person name="Wilson D.M."/>
            <person name="Liu D.Y."/>
            <person name="Morehouse N.J."/>
            <person name="Waterworth S."/>
            <person name="Barkei J."/>
            <person name="Gray C.A."/>
            <person name="Kwan J.C."/>
            <person name="Eustaquio A.S."/>
            <person name="Linington R.G."/>
        </authorList>
    </citation>
    <scope>NUCLEOTIDE SEQUENCE [LARGE SCALE GENOMIC DNA]</scope>
    <source>
        <strain evidence="2 3">RL17-338-BIF-B</strain>
    </source>
</reference>